<evidence type="ECO:0000259" key="6">
    <source>
        <dbReference type="Pfam" id="PF01555"/>
    </source>
</evidence>
<dbReference type="PIRSF" id="PIRSF015855">
    <property type="entry name" value="TypeIII_Mtase_mKpnI"/>
    <property type="match status" value="1"/>
</dbReference>
<dbReference type="REBASE" id="965537">
    <property type="entry name" value="M.Csp2441ORF9985P"/>
</dbReference>
<keyword evidence="5" id="KW-0680">Restriction system</keyword>
<evidence type="ECO:0000256" key="4">
    <source>
        <dbReference type="ARBA" id="ARBA00022691"/>
    </source>
</evidence>
<dbReference type="GO" id="GO:0008170">
    <property type="term" value="F:N-methyltransferase activity"/>
    <property type="evidence" value="ECO:0007669"/>
    <property type="project" value="InterPro"/>
</dbReference>
<dbReference type="EMBL" id="CP119317">
    <property type="protein sequence ID" value="WEK52932.1"/>
    <property type="molecule type" value="Genomic_DNA"/>
</dbReference>
<dbReference type="GO" id="GO:0032259">
    <property type="term" value="P:methylation"/>
    <property type="evidence" value="ECO:0007669"/>
    <property type="project" value="UniProtKB-KW"/>
</dbReference>
<dbReference type="SUPFAM" id="SSF53335">
    <property type="entry name" value="S-adenosyl-L-methionine-dependent methyltransferases"/>
    <property type="match status" value="1"/>
</dbReference>
<evidence type="ECO:0000256" key="2">
    <source>
        <dbReference type="ARBA" id="ARBA00022603"/>
    </source>
</evidence>
<name>A0AA95EVZ0_9BACL</name>
<evidence type="ECO:0000256" key="1">
    <source>
        <dbReference type="ARBA" id="ARBA00006594"/>
    </source>
</evidence>
<dbReference type="GO" id="GO:0003677">
    <property type="term" value="F:DNA binding"/>
    <property type="evidence" value="ECO:0007669"/>
    <property type="project" value="InterPro"/>
</dbReference>
<dbReference type="InterPro" id="IPR002052">
    <property type="entry name" value="DNA_methylase_N6_adenine_CS"/>
</dbReference>
<dbReference type="GO" id="GO:0009307">
    <property type="term" value="P:DNA restriction-modification system"/>
    <property type="evidence" value="ECO:0007669"/>
    <property type="project" value="UniProtKB-KW"/>
</dbReference>
<dbReference type="AlphaFoldDB" id="A0AA95EVZ0"/>
<sequence>MNTKYDHLSKEELVSLLLSRDSSRKIGLVWERDELDHEKSLNNDFVTLDFEQNYSLGEAPYDNLLIEGDNFDALRYLNIAYKGRVKCIYIDPPYNTGNKDFIYNDRFVDKEDAWRHSKWLEYLYRRLELAKDLLSVDGVIFVSIGEEEYSHLSLLMEQVFPGKKVCTFVWRRRSGANDEKNWFVSEDHEYILCYANPGFTFAGINKDWSKATDDGDDRGPWVDGPLNQGKDIKQRPESYYQIFNPVTDTWYPCDPDSVWRFATIERAKAGKKIRTKYMEELVEEDRISWPANEQTVTYNSLEELNEALENGSAPHNLRVYERYEVLKEEIVNGTADARILENIPPFEFWIGKKIGMGKPRLKRYVSEIKKTDKPLSTWVLPSSIKKVDLEEIDLEEVVAFTVGYTSEGTSLLSKMVGNKDFQYPKPLSLIKSLVRQSTDSSSNDIVLDFFAGSGTTGHAVMEVNAEDDGNRRYILVSSTEATIADPEKNVCRDITAKRLRAAIEGYSWRTAKGIQKVEGLGGSFAYFKTQRIPHNNLYLDINHDQIWYALQQMYADSITPFLHKSPIQIFEKESLLIIYIPQLDSESYLAAMTKFEKRKVPTIVYTWQSGLLKQKIHSEHIFLQNLPDVLIERFGGSQ</sequence>
<evidence type="ECO:0000256" key="5">
    <source>
        <dbReference type="ARBA" id="ARBA00022747"/>
    </source>
</evidence>
<feature type="domain" description="DNA methylase N-4/N-6" evidence="6">
    <location>
        <begin position="85"/>
        <end position="466"/>
    </location>
</feature>
<dbReference type="InterPro" id="IPR029063">
    <property type="entry name" value="SAM-dependent_MTases_sf"/>
</dbReference>
<dbReference type="PROSITE" id="PS00092">
    <property type="entry name" value="N6_MTASE"/>
    <property type="match status" value="1"/>
</dbReference>
<keyword evidence="3" id="KW-0808">Transferase</keyword>
<dbReference type="Proteomes" id="UP001178662">
    <property type="component" value="Chromosome"/>
</dbReference>
<proteinExistence type="inferred from homology"/>
<evidence type="ECO:0000313" key="8">
    <source>
        <dbReference type="Proteomes" id="UP001178662"/>
    </source>
</evidence>
<dbReference type="PRINTS" id="PR00506">
    <property type="entry name" value="D21N6MTFRASE"/>
</dbReference>
<evidence type="ECO:0000256" key="3">
    <source>
        <dbReference type="ARBA" id="ARBA00022679"/>
    </source>
</evidence>
<dbReference type="InterPro" id="IPR002941">
    <property type="entry name" value="DNA_methylase_N4/N6"/>
</dbReference>
<dbReference type="Gene3D" id="3.40.50.150">
    <property type="entry name" value="Vaccinia Virus protein VP39"/>
    <property type="match status" value="1"/>
</dbReference>
<dbReference type="InterPro" id="IPR002295">
    <property type="entry name" value="N4/N6-MTase_EcoPI_Mod-like"/>
</dbReference>
<organism evidence="7 8">
    <name type="scientific">Candidatus Cohnella colombiensis</name>
    <dbReference type="NCBI Taxonomy" id="3121368"/>
    <lineage>
        <taxon>Bacteria</taxon>
        <taxon>Bacillati</taxon>
        <taxon>Bacillota</taxon>
        <taxon>Bacilli</taxon>
        <taxon>Bacillales</taxon>
        <taxon>Paenibacillaceae</taxon>
        <taxon>Cohnella</taxon>
    </lineage>
</organism>
<protein>
    <submittedName>
        <fullName evidence="7">Site-specific DNA-methyltransferase</fullName>
    </submittedName>
</protein>
<comment type="similarity">
    <text evidence="1">Belongs to the N(4)/N(6)-methyltransferase family.</text>
</comment>
<gene>
    <name evidence="7" type="ORF">P0Y55_09985</name>
</gene>
<keyword evidence="8" id="KW-1185">Reference proteome</keyword>
<evidence type="ECO:0000313" key="7">
    <source>
        <dbReference type="EMBL" id="WEK52932.1"/>
    </source>
</evidence>
<keyword evidence="2" id="KW-0489">Methyltransferase</keyword>
<keyword evidence="4" id="KW-0949">S-adenosyl-L-methionine</keyword>
<dbReference type="Pfam" id="PF01555">
    <property type="entry name" value="N6_N4_Mtase"/>
    <property type="match status" value="1"/>
</dbReference>
<accession>A0AA95EVZ0</accession>
<reference evidence="7" key="1">
    <citation type="submission" date="2023-03" db="EMBL/GenBank/DDBJ databases">
        <title>Andean soil-derived lignocellulolytic bacterial consortium as a source of novel taxa and putative plastic-active enzymes.</title>
        <authorList>
            <person name="Diaz-Garcia L."/>
            <person name="Chuvochina M."/>
            <person name="Feuerriegel G."/>
            <person name="Bunk B."/>
            <person name="Sproer C."/>
            <person name="Streit W.R."/>
            <person name="Rodriguez L.M."/>
            <person name="Overmann J."/>
            <person name="Jimenez D.J."/>
        </authorList>
    </citation>
    <scope>NUCLEOTIDE SEQUENCE</scope>
    <source>
        <strain evidence="7">MAG 2441</strain>
    </source>
</reference>